<organism evidence="1 2">
    <name type="scientific">Desulfovibrio psychrotolerans</name>
    <dbReference type="NCBI Taxonomy" id="415242"/>
    <lineage>
        <taxon>Bacteria</taxon>
        <taxon>Pseudomonadati</taxon>
        <taxon>Thermodesulfobacteriota</taxon>
        <taxon>Desulfovibrionia</taxon>
        <taxon>Desulfovibrionales</taxon>
        <taxon>Desulfovibrionaceae</taxon>
        <taxon>Desulfovibrio</taxon>
    </lineage>
</organism>
<dbReference type="EMBL" id="BLVP01000036">
    <property type="protein sequence ID" value="GFM38404.1"/>
    <property type="molecule type" value="Genomic_DNA"/>
</dbReference>
<dbReference type="Proteomes" id="UP000503820">
    <property type="component" value="Unassembled WGS sequence"/>
</dbReference>
<dbReference type="AlphaFoldDB" id="A0A7J0BZM0"/>
<keyword evidence="2" id="KW-1185">Reference proteome</keyword>
<protein>
    <submittedName>
        <fullName evidence="1">Uncharacterized protein</fullName>
    </submittedName>
</protein>
<accession>A0A7J0BZM0</accession>
<comment type="caution">
    <text evidence="1">The sequence shown here is derived from an EMBL/GenBank/DDBJ whole genome shotgun (WGS) entry which is preliminary data.</text>
</comment>
<name>A0A7J0BZM0_9BACT</name>
<dbReference type="RefSeq" id="WP_174411013.1">
    <property type="nucleotide sequence ID" value="NZ_BLVP01000036.1"/>
</dbReference>
<sequence length="169" mass="18804">MQTTILEAGADSPIERIYSISITIRTFKGRRNVEAHVFRCDADMTEAAGYDWNSLIGPPMDPQHPGTAEDARKTLMEAFTREERDAVVAYLAERYGSRLESIIACPVELPVPQGVTPLSSITEGKSFGFIRFTDVKEYPLPFAIRGFYDLAQHEPLVHQAGEEGEQAGR</sequence>
<reference evidence="1 2" key="1">
    <citation type="submission" date="2020-05" db="EMBL/GenBank/DDBJ databases">
        <title>Draft genome sequence of Desulfovibrio psychrotolerans JS1T.</title>
        <authorList>
            <person name="Ueno A."/>
            <person name="Tamazawa S."/>
            <person name="Tamamura S."/>
            <person name="Murakami T."/>
            <person name="Kiyama T."/>
            <person name="Inomata H."/>
            <person name="Amano Y."/>
            <person name="Miyakawa K."/>
            <person name="Tamaki H."/>
            <person name="Naganuma T."/>
            <person name="Kaneko K."/>
        </authorList>
    </citation>
    <scope>NUCLEOTIDE SEQUENCE [LARGE SCALE GENOMIC DNA]</scope>
    <source>
        <strain evidence="1 2">JS1</strain>
    </source>
</reference>
<evidence type="ECO:0000313" key="2">
    <source>
        <dbReference type="Proteomes" id="UP000503820"/>
    </source>
</evidence>
<proteinExistence type="predicted"/>
<gene>
    <name evidence="1" type="ORF">DSM19430T_30880</name>
</gene>
<evidence type="ECO:0000313" key="1">
    <source>
        <dbReference type="EMBL" id="GFM38404.1"/>
    </source>
</evidence>